<dbReference type="EMBL" id="FOXV01000014">
    <property type="protein sequence ID" value="SFQ62762.1"/>
    <property type="molecule type" value="Genomic_DNA"/>
</dbReference>
<dbReference type="Proteomes" id="UP000243106">
    <property type="component" value="Unassembled WGS sequence"/>
</dbReference>
<accession>A0A1I6A267</accession>
<keyword evidence="3" id="KW-1185">Reference proteome</keyword>
<dbReference type="RefSeq" id="WP_175497589.1">
    <property type="nucleotide sequence ID" value="NZ_FOXV01000014.1"/>
</dbReference>
<protein>
    <submittedName>
        <fullName evidence="2">Uncharacterized protein</fullName>
    </submittedName>
</protein>
<organism evidence="2 3">
    <name type="scientific">Roseivivax halotolerans</name>
    <dbReference type="NCBI Taxonomy" id="93684"/>
    <lineage>
        <taxon>Bacteria</taxon>
        <taxon>Pseudomonadati</taxon>
        <taxon>Pseudomonadota</taxon>
        <taxon>Alphaproteobacteria</taxon>
        <taxon>Rhodobacterales</taxon>
        <taxon>Roseobacteraceae</taxon>
        <taxon>Roseivivax</taxon>
    </lineage>
</organism>
<evidence type="ECO:0000313" key="3">
    <source>
        <dbReference type="Proteomes" id="UP000243106"/>
    </source>
</evidence>
<keyword evidence="1" id="KW-0472">Membrane</keyword>
<feature type="transmembrane region" description="Helical" evidence="1">
    <location>
        <begin position="21"/>
        <end position="42"/>
    </location>
</feature>
<gene>
    <name evidence="2" type="ORF">SAMN05421853_11442</name>
</gene>
<proteinExistence type="predicted"/>
<name>A0A1I6A267_9RHOB</name>
<sequence>MHRYRQLTTLKQRLRTLSSAYGVYEALSWLAALISSTAAALAELFA</sequence>
<reference evidence="3" key="1">
    <citation type="submission" date="2016-10" db="EMBL/GenBank/DDBJ databases">
        <authorList>
            <person name="Varghese N."/>
            <person name="Submissions S."/>
        </authorList>
    </citation>
    <scope>NUCLEOTIDE SEQUENCE [LARGE SCALE GENOMIC DNA]</scope>
    <source>
        <strain evidence="3">JCM 10271</strain>
    </source>
</reference>
<evidence type="ECO:0000313" key="2">
    <source>
        <dbReference type="EMBL" id="SFQ62762.1"/>
    </source>
</evidence>
<keyword evidence="1" id="KW-1133">Transmembrane helix</keyword>
<dbReference type="AlphaFoldDB" id="A0A1I6A267"/>
<keyword evidence="1" id="KW-0812">Transmembrane</keyword>
<evidence type="ECO:0000256" key="1">
    <source>
        <dbReference type="SAM" id="Phobius"/>
    </source>
</evidence>